<evidence type="ECO:0000313" key="2">
    <source>
        <dbReference type="EMBL" id="URE43122.1"/>
    </source>
</evidence>
<sequence length="123" mass="13695">MDHLNVNGRHRSRGDASVTSLEPRGSGGPRTGILLDRYISPGFELLFLLIVYNLFRRTYESTEPGCSRPSSSILLDSWRKIAEDWTDWNKWMNNQGSFSALGLSSGMVGFFSPRADTRGPSPA</sequence>
<name>A0A9E7I814_9LILI</name>
<dbReference type="AlphaFoldDB" id="A0A9E7I814"/>
<accession>A0A9E7I814</accession>
<evidence type="ECO:0000313" key="3">
    <source>
        <dbReference type="Proteomes" id="UP001055439"/>
    </source>
</evidence>
<protein>
    <submittedName>
        <fullName evidence="2">Uncharacterized protein</fullName>
    </submittedName>
</protein>
<keyword evidence="3" id="KW-1185">Reference proteome</keyword>
<dbReference type="Proteomes" id="UP001055439">
    <property type="component" value="Chromosome 9"/>
</dbReference>
<evidence type="ECO:0000256" key="1">
    <source>
        <dbReference type="SAM" id="MobiDB-lite"/>
    </source>
</evidence>
<dbReference type="EMBL" id="CP097511">
    <property type="protein sequence ID" value="URE43122.1"/>
    <property type="molecule type" value="Genomic_DNA"/>
</dbReference>
<organism evidence="2 3">
    <name type="scientific">Musa troglodytarum</name>
    <name type="common">fe'i banana</name>
    <dbReference type="NCBI Taxonomy" id="320322"/>
    <lineage>
        <taxon>Eukaryota</taxon>
        <taxon>Viridiplantae</taxon>
        <taxon>Streptophyta</taxon>
        <taxon>Embryophyta</taxon>
        <taxon>Tracheophyta</taxon>
        <taxon>Spermatophyta</taxon>
        <taxon>Magnoliopsida</taxon>
        <taxon>Liliopsida</taxon>
        <taxon>Zingiberales</taxon>
        <taxon>Musaceae</taxon>
        <taxon>Musa</taxon>
    </lineage>
</organism>
<feature type="region of interest" description="Disordered" evidence="1">
    <location>
        <begin position="1"/>
        <end position="25"/>
    </location>
</feature>
<gene>
    <name evidence="2" type="ORF">MUK42_13933</name>
</gene>
<reference evidence="2" key="1">
    <citation type="submission" date="2022-05" db="EMBL/GenBank/DDBJ databases">
        <title>The Musa troglodytarum L. genome provides insights into the mechanism of non-climacteric behaviour and enrichment of carotenoids.</title>
        <authorList>
            <person name="Wang J."/>
        </authorList>
    </citation>
    <scope>NUCLEOTIDE SEQUENCE</scope>
    <source>
        <tissue evidence="2">Leaf</tissue>
    </source>
</reference>
<proteinExistence type="predicted"/>